<dbReference type="PROSITE" id="PS50928">
    <property type="entry name" value="ABC_TM1"/>
    <property type="match status" value="1"/>
</dbReference>
<keyword evidence="2 7" id="KW-0813">Transport</keyword>
<dbReference type="PANTHER" id="PTHR43744:SF6">
    <property type="entry name" value="ABC TRANSPORTER PERMEASE PROTEIN YESQ-RELATED"/>
    <property type="match status" value="1"/>
</dbReference>
<feature type="domain" description="ABC transmembrane type-1" evidence="8">
    <location>
        <begin position="92"/>
        <end position="283"/>
    </location>
</feature>
<evidence type="ECO:0000256" key="4">
    <source>
        <dbReference type="ARBA" id="ARBA00022692"/>
    </source>
</evidence>
<dbReference type="AlphaFoldDB" id="I0I312"/>
<comment type="similarity">
    <text evidence="7">Belongs to the binding-protein-dependent transport system permease family.</text>
</comment>
<organism evidence="9 10">
    <name type="scientific">Caldilinea aerophila (strain DSM 14535 / JCM 11387 / NBRC 104270 / STL-6-O1)</name>
    <dbReference type="NCBI Taxonomy" id="926550"/>
    <lineage>
        <taxon>Bacteria</taxon>
        <taxon>Bacillati</taxon>
        <taxon>Chloroflexota</taxon>
        <taxon>Caldilineae</taxon>
        <taxon>Caldilineales</taxon>
        <taxon>Caldilineaceae</taxon>
        <taxon>Caldilinea</taxon>
    </lineage>
</organism>
<dbReference type="eggNOG" id="COG0395">
    <property type="taxonomic scope" value="Bacteria"/>
</dbReference>
<evidence type="ECO:0000256" key="2">
    <source>
        <dbReference type="ARBA" id="ARBA00022448"/>
    </source>
</evidence>
<keyword evidence="5 7" id="KW-1133">Transmembrane helix</keyword>
<dbReference type="Gene3D" id="1.10.3720.10">
    <property type="entry name" value="MetI-like"/>
    <property type="match status" value="1"/>
</dbReference>
<keyword evidence="4 7" id="KW-0812">Transmembrane</keyword>
<dbReference type="Proteomes" id="UP000007880">
    <property type="component" value="Chromosome"/>
</dbReference>
<comment type="subcellular location">
    <subcellularLocation>
        <location evidence="1 7">Cell membrane</location>
        <topology evidence="1 7">Multi-pass membrane protein</topology>
    </subcellularLocation>
</comment>
<feature type="transmembrane region" description="Helical" evidence="7">
    <location>
        <begin position="28"/>
        <end position="50"/>
    </location>
</feature>
<dbReference type="CDD" id="cd06261">
    <property type="entry name" value="TM_PBP2"/>
    <property type="match status" value="1"/>
</dbReference>
<evidence type="ECO:0000313" key="9">
    <source>
        <dbReference type="EMBL" id="BAL99649.1"/>
    </source>
</evidence>
<feature type="transmembrane region" description="Helical" evidence="7">
    <location>
        <begin position="262"/>
        <end position="283"/>
    </location>
</feature>
<dbReference type="GO" id="GO:0005886">
    <property type="term" value="C:plasma membrane"/>
    <property type="evidence" value="ECO:0007669"/>
    <property type="project" value="UniProtKB-SubCell"/>
</dbReference>
<dbReference type="STRING" id="926550.CLDAP_16100"/>
<evidence type="ECO:0000256" key="7">
    <source>
        <dbReference type="RuleBase" id="RU363032"/>
    </source>
</evidence>
<evidence type="ECO:0000256" key="1">
    <source>
        <dbReference type="ARBA" id="ARBA00004651"/>
    </source>
</evidence>
<feature type="transmembrane region" description="Helical" evidence="7">
    <location>
        <begin position="203"/>
        <end position="228"/>
    </location>
</feature>
<dbReference type="GO" id="GO:0055085">
    <property type="term" value="P:transmembrane transport"/>
    <property type="evidence" value="ECO:0007669"/>
    <property type="project" value="InterPro"/>
</dbReference>
<evidence type="ECO:0000313" key="10">
    <source>
        <dbReference type="Proteomes" id="UP000007880"/>
    </source>
</evidence>
<sequence length="298" mass="33432">METVSMAAERAAVRASRPILRNKALRTFIYHLAVAGLGYVMLYPILWLFASSFKGRAEIWTNVSSLIPQQFTLENYINGWRGFGGITFATFYLNSFFYAGVGTLLAVAASAVVAYGFARINFTGRRFWFACMLSTLMLPVQVQIIPQYIVFSQLGWINTFYPLLLPRIGGQAFFIFMIMQFIRGIPRDLDEAAEMDGCGRGGIFFRIILPQITPALITAAIFSFYWTWEDFLSPLIYLNAPKLYTVSLALRAFADPSGTTDWGAIFAMSSLSLVPVFVIFIFFQRFLVEGISTTGLKG</sequence>
<accession>I0I312</accession>
<dbReference type="HOGENOM" id="CLU_016047_1_1_0"/>
<dbReference type="PATRIC" id="fig|926550.5.peg.1804"/>
<dbReference type="PANTHER" id="PTHR43744">
    <property type="entry name" value="ABC TRANSPORTER PERMEASE PROTEIN MG189-RELATED-RELATED"/>
    <property type="match status" value="1"/>
</dbReference>
<reference evidence="9 10" key="1">
    <citation type="submission" date="2012-02" db="EMBL/GenBank/DDBJ databases">
        <title>Complete genome sequence of Caldilinea aerophila DSM 14535 (= NBRC 102666).</title>
        <authorList>
            <person name="Oguchi A."/>
            <person name="Hosoyama A."/>
            <person name="Sekine M."/>
            <person name="Fukai R."/>
            <person name="Kato Y."/>
            <person name="Nakamura S."/>
            <person name="Hanada S."/>
            <person name="Yamazaki S."/>
            <person name="Fujita N."/>
        </authorList>
    </citation>
    <scope>NUCLEOTIDE SEQUENCE [LARGE SCALE GENOMIC DNA]</scope>
    <source>
        <strain evidence="10">DSM 14535 / JCM 11387 / NBRC 104270 / STL-6-O1</strain>
    </source>
</reference>
<feature type="transmembrane region" description="Helical" evidence="7">
    <location>
        <begin position="96"/>
        <end position="115"/>
    </location>
</feature>
<name>I0I312_CALAS</name>
<evidence type="ECO:0000256" key="5">
    <source>
        <dbReference type="ARBA" id="ARBA00022989"/>
    </source>
</evidence>
<feature type="transmembrane region" description="Helical" evidence="7">
    <location>
        <begin position="163"/>
        <end position="182"/>
    </location>
</feature>
<protein>
    <submittedName>
        <fullName evidence="9">Putative ABC transporter permease protein</fullName>
    </submittedName>
</protein>
<feature type="transmembrane region" description="Helical" evidence="7">
    <location>
        <begin position="127"/>
        <end position="151"/>
    </location>
</feature>
<dbReference type="KEGG" id="cap:CLDAP_16100"/>
<evidence type="ECO:0000259" key="8">
    <source>
        <dbReference type="PROSITE" id="PS50928"/>
    </source>
</evidence>
<evidence type="ECO:0000256" key="3">
    <source>
        <dbReference type="ARBA" id="ARBA00022475"/>
    </source>
</evidence>
<proteinExistence type="inferred from homology"/>
<evidence type="ECO:0000256" key="6">
    <source>
        <dbReference type="ARBA" id="ARBA00023136"/>
    </source>
</evidence>
<dbReference type="InterPro" id="IPR000515">
    <property type="entry name" value="MetI-like"/>
</dbReference>
<dbReference type="Pfam" id="PF00528">
    <property type="entry name" value="BPD_transp_1"/>
    <property type="match status" value="1"/>
</dbReference>
<keyword evidence="3" id="KW-1003">Cell membrane</keyword>
<dbReference type="SUPFAM" id="SSF161098">
    <property type="entry name" value="MetI-like"/>
    <property type="match status" value="1"/>
</dbReference>
<dbReference type="EMBL" id="AP012337">
    <property type="protein sequence ID" value="BAL99649.1"/>
    <property type="molecule type" value="Genomic_DNA"/>
</dbReference>
<keyword evidence="10" id="KW-1185">Reference proteome</keyword>
<dbReference type="OrthoDB" id="9794684at2"/>
<dbReference type="RefSeq" id="WP_014432888.1">
    <property type="nucleotide sequence ID" value="NC_017079.1"/>
</dbReference>
<keyword evidence="6 7" id="KW-0472">Membrane</keyword>
<dbReference type="InterPro" id="IPR035906">
    <property type="entry name" value="MetI-like_sf"/>
</dbReference>
<gene>
    <name evidence="9" type="ordered locus">CLDAP_16100</name>
</gene>